<proteinExistence type="inferred from homology"/>
<reference evidence="5 6" key="1">
    <citation type="submission" date="2018-11" db="EMBL/GenBank/DDBJ databases">
        <title>Saccharopolyspora rhizosphaerae sp. nov., an actinomycete isolated from rhizosphere soil in Thailand.</title>
        <authorList>
            <person name="Intra B."/>
            <person name="Euanorasetr J."/>
            <person name="Take A."/>
            <person name="Inahashi Y."/>
            <person name="Mori M."/>
            <person name="Panbangred W."/>
            <person name="Matsumoto A."/>
        </authorList>
    </citation>
    <scope>NUCLEOTIDE SEQUENCE [LARGE SCALE GENOMIC DNA]</scope>
    <source>
        <strain evidence="5 6">H219</strain>
    </source>
</reference>
<sequence length="249" mass="27032">MNTYVYGVVASTHPRELDGVTGVGSPSAPVRAVEAGDLIAVVSDAPEQLRAKRRDLLAHEAVLERLCAQGATLPMQFGIVGQGDAAVAEEVSRNAQGYSRLLDELADRVEINVKARHLEDAVLQHVLLNNDALRRRNEQMQREGGGTYDERLQFGEQVSEAVQAREGQDSKTIIDALAPFAVRHREGPAVDGAFVNASFLVERSDVEAFDAAVTELSNTWAELFELRARGPLPPYSFTDPAEAGAARTR</sequence>
<dbReference type="AlphaFoldDB" id="A0A426K038"/>
<accession>A0A426K038</accession>
<evidence type="ECO:0000256" key="2">
    <source>
        <dbReference type="ARBA" id="ARBA00035108"/>
    </source>
</evidence>
<keyword evidence="6" id="KW-1185">Reference proteome</keyword>
<evidence type="ECO:0000256" key="3">
    <source>
        <dbReference type="ARBA" id="ARBA00035643"/>
    </source>
</evidence>
<evidence type="ECO:0000313" key="6">
    <source>
        <dbReference type="Proteomes" id="UP000274515"/>
    </source>
</evidence>
<dbReference type="Pfam" id="PF06386">
    <property type="entry name" value="GvpL_GvpF"/>
    <property type="match status" value="1"/>
</dbReference>
<dbReference type="EMBL" id="RSAA01000006">
    <property type="protein sequence ID" value="RRO18716.1"/>
    <property type="molecule type" value="Genomic_DNA"/>
</dbReference>
<name>A0A426K038_9PSEU</name>
<keyword evidence="4" id="KW-0175">Coiled coil</keyword>
<organism evidence="5 6">
    <name type="scientific">Saccharopolyspora rhizosphaerae</name>
    <dbReference type="NCBI Taxonomy" id="2492662"/>
    <lineage>
        <taxon>Bacteria</taxon>
        <taxon>Bacillati</taxon>
        <taxon>Actinomycetota</taxon>
        <taxon>Actinomycetes</taxon>
        <taxon>Pseudonocardiales</taxon>
        <taxon>Pseudonocardiaceae</taxon>
        <taxon>Saccharopolyspora</taxon>
    </lineage>
</organism>
<evidence type="ECO:0008006" key="7">
    <source>
        <dbReference type="Google" id="ProtNLM"/>
    </source>
</evidence>
<evidence type="ECO:0000313" key="5">
    <source>
        <dbReference type="EMBL" id="RRO18716.1"/>
    </source>
</evidence>
<dbReference type="GO" id="GO:0031411">
    <property type="term" value="C:gas vesicle"/>
    <property type="evidence" value="ECO:0007669"/>
    <property type="project" value="UniProtKB-SubCell"/>
</dbReference>
<dbReference type="PANTHER" id="PTHR36852">
    <property type="entry name" value="PROTEIN GVPL 2"/>
    <property type="match status" value="1"/>
</dbReference>
<dbReference type="OrthoDB" id="3867411at2"/>
<gene>
    <name evidence="5" type="ORF">EIL87_06270</name>
</gene>
<dbReference type="RefSeq" id="WP_125089215.1">
    <property type="nucleotide sequence ID" value="NZ_RSAA01000006.1"/>
</dbReference>
<feature type="coiled-coil region" evidence="4">
    <location>
        <begin position="88"/>
        <end position="143"/>
    </location>
</feature>
<dbReference type="PANTHER" id="PTHR36852:SF1">
    <property type="entry name" value="PROTEIN GVPL 2"/>
    <property type="match status" value="1"/>
</dbReference>
<keyword evidence="1" id="KW-0304">Gas vesicle</keyword>
<dbReference type="GO" id="GO:0031412">
    <property type="term" value="P:gas vesicle organization"/>
    <property type="evidence" value="ECO:0007669"/>
    <property type="project" value="InterPro"/>
</dbReference>
<evidence type="ECO:0000256" key="4">
    <source>
        <dbReference type="SAM" id="Coils"/>
    </source>
</evidence>
<comment type="similarity">
    <text evidence="3">Belongs to the gas vesicle GvpF/GvpL family.</text>
</comment>
<comment type="subcellular location">
    <subcellularLocation>
        <location evidence="2">Gas vesicle</location>
    </subcellularLocation>
</comment>
<protein>
    <recommendedName>
        <fullName evidence="7">GvpL/GvpF family gas vesicle protein</fullName>
    </recommendedName>
</protein>
<dbReference type="InterPro" id="IPR009430">
    <property type="entry name" value="GvpL/GvpF"/>
</dbReference>
<comment type="caution">
    <text evidence="5">The sequence shown here is derived from an EMBL/GenBank/DDBJ whole genome shotgun (WGS) entry which is preliminary data.</text>
</comment>
<evidence type="ECO:0000256" key="1">
    <source>
        <dbReference type="ARBA" id="ARBA00022987"/>
    </source>
</evidence>
<dbReference type="Proteomes" id="UP000274515">
    <property type="component" value="Unassembled WGS sequence"/>
</dbReference>